<proteinExistence type="predicted"/>
<evidence type="ECO:0000256" key="2">
    <source>
        <dbReference type="SAM" id="Phobius"/>
    </source>
</evidence>
<dbReference type="PANTHER" id="PTHR44758:SF1">
    <property type="entry name" value="NAD(P) TRANSHYDROGENASE SUBUNIT BETA"/>
    <property type="match status" value="1"/>
</dbReference>
<feature type="transmembrane region" description="Helical" evidence="2">
    <location>
        <begin position="6"/>
        <end position="24"/>
    </location>
</feature>
<organism evidence="4">
    <name type="scientific">Salmonella typhimurium</name>
    <dbReference type="NCBI Taxonomy" id="90371"/>
    <lineage>
        <taxon>Bacteria</taxon>
        <taxon>Pseudomonadati</taxon>
        <taxon>Pseudomonadota</taxon>
        <taxon>Gammaproteobacteria</taxon>
        <taxon>Enterobacterales</taxon>
        <taxon>Enterobacteriaceae</taxon>
        <taxon>Salmonella</taxon>
    </lineage>
</organism>
<feature type="non-terminal residue" evidence="4">
    <location>
        <position position="58"/>
    </location>
</feature>
<name>A0A636B912_SALTM</name>
<reference evidence="4" key="1">
    <citation type="submission" date="2018-07" db="EMBL/GenBank/DDBJ databases">
        <authorList>
            <person name="Ashton P.M."/>
            <person name="Dallman T."/>
            <person name="Nair S."/>
            <person name="De Pinna E."/>
            <person name="Peters T."/>
            <person name="Grant K."/>
        </authorList>
    </citation>
    <scope>NUCLEOTIDE SEQUENCE</scope>
    <source>
        <strain evidence="4">351313</strain>
    </source>
</reference>
<keyword evidence="1" id="KW-0520">NAD</keyword>
<evidence type="ECO:0000256" key="1">
    <source>
        <dbReference type="ARBA" id="ARBA00023027"/>
    </source>
</evidence>
<gene>
    <name evidence="4" type="primary">pntB</name>
    <name evidence="4" type="ORF">CC453_22065</name>
</gene>
<evidence type="ECO:0000259" key="3">
    <source>
        <dbReference type="Pfam" id="PF02233"/>
    </source>
</evidence>
<dbReference type="EMBL" id="AAMJIC010000092">
    <property type="protein sequence ID" value="EDH9461486.1"/>
    <property type="molecule type" value="Genomic_DNA"/>
</dbReference>
<protein>
    <submittedName>
        <fullName evidence="4">Re/Si-specific NAD(P)(+) transhydrogenase subunit beta</fullName>
        <ecNumber evidence="4">1.6.1.2</ecNumber>
    </submittedName>
</protein>
<dbReference type="PANTHER" id="PTHR44758">
    <property type="entry name" value="NAD(P) TRANSHYDROGENASE SUBUNIT BETA"/>
    <property type="match status" value="1"/>
</dbReference>
<keyword evidence="2" id="KW-0812">Transmembrane</keyword>
<keyword evidence="2" id="KW-0472">Membrane</keyword>
<comment type="caution">
    <text evidence="4">The sequence shown here is derived from an EMBL/GenBank/DDBJ whole genome shotgun (WGS) entry which is preliminary data.</text>
</comment>
<evidence type="ECO:0000313" key="4">
    <source>
        <dbReference type="EMBL" id="EDH9461486.1"/>
    </source>
</evidence>
<dbReference type="AlphaFoldDB" id="A0A636B912"/>
<feature type="domain" description="NADP transhydrogenase beta-like" evidence="3">
    <location>
        <begin position="7"/>
        <end position="50"/>
    </location>
</feature>
<dbReference type="InterPro" id="IPR034300">
    <property type="entry name" value="PNTB-like"/>
</dbReference>
<sequence length="58" mass="5841">MSGGLVTAAYIVAAILFIFSLAGLSKHETSRQGNNFGIAGMAIALLATIFGPDTGNVA</sequence>
<accession>A0A636B912</accession>
<keyword evidence="2" id="KW-1133">Transmembrane helix</keyword>
<keyword evidence="4" id="KW-0560">Oxidoreductase</keyword>
<dbReference type="GO" id="GO:0016491">
    <property type="term" value="F:oxidoreductase activity"/>
    <property type="evidence" value="ECO:0007669"/>
    <property type="project" value="UniProtKB-KW"/>
</dbReference>
<dbReference type="EC" id="1.6.1.2" evidence="4"/>
<dbReference type="Pfam" id="PF02233">
    <property type="entry name" value="PNTB"/>
    <property type="match status" value="1"/>
</dbReference>
<feature type="transmembrane region" description="Helical" evidence="2">
    <location>
        <begin position="36"/>
        <end position="52"/>
    </location>
</feature>